<dbReference type="OMA" id="AYNVEAQ"/>
<keyword evidence="2" id="KW-0964">Secreted</keyword>
<dbReference type="GO" id="GO:0015889">
    <property type="term" value="P:cobalamin transport"/>
    <property type="evidence" value="ECO:0007669"/>
    <property type="project" value="InterPro"/>
</dbReference>
<dbReference type="PANTHER" id="PTHR10559:SF18">
    <property type="entry name" value="TRANSCOBALAMIN II"/>
    <property type="match status" value="1"/>
</dbReference>
<evidence type="ECO:0000256" key="3">
    <source>
        <dbReference type="ARBA" id="ARBA00022729"/>
    </source>
</evidence>
<dbReference type="InParanoid" id="A0A1S3JP38"/>
<dbReference type="InterPro" id="IPR051588">
    <property type="entry name" value="Cobalamin_Transport"/>
</dbReference>
<dbReference type="SMR" id="A0A1S3JP38"/>
<dbReference type="Proteomes" id="UP000085678">
    <property type="component" value="Unplaced"/>
</dbReference>
<dbReference type="AlphaFoldDB" id="A0A1S3JP38"/>
<feature type="binding site" evidence="4">
    <location>
        <position position="227"/>
    </location>
    <ligand>
        <name>cyanocob(III)alamin</name>
        <dbReference type="ChEBI" id="CHEBI:17439"/>
    </ligand>
</feature>
<evidence type="ECO:0000256" key="5">
    <source>
        <dbReference type="PIRSR" id="PIRSR602157-2"/>
    </source>
</evidence>
<accession>A0A1S3JP38</accession>
<evidence type="ECO:0000256" key="1">
    <source>
        <dbReference type="ARBA" id="ARBA00004613"/>
    </source>
</evidence>
<keyword evidence="3 6" id="KW-0732">Signal</keyword>
<dbReference type="PROSITE" id="PS51257">
    <property type="entry name" value="PROKAR_LIPOPROTEIN"/>
    <property type="match status" value="1"/>
</dbReference>
<evidence type="ECO:0000313" key="7">
    <source>
        <dbReference type="Proteomes" id="UP000085678"/>
    </source>
</evidence>
<dbReference type="InterPro" id="IPR008930">
    <property type="entry name" value="Terpenoid_cyclase/PrenylTrfase"/>
</dbReference>
<evidence type="ECO:0000256" key="4">
    <source>
        <dbReference type="PIRSR" id="PIRSR602157-1"/>
    </source>
</evidence>
<dbReference type="GO" id="GO:0005615">
    <property type="term" value="C:extracellular space"/>
    <property type="evidence" value="ECO:0007669"/>
    <property type="project" value="TreeGrafter"/>
</dbReference>
<comment type="subcellular location">
    <subcellularLocation>
        <location evidence="1">Secreted</location>
    </subcellularLocation>
</comment>
<dbReference type="KEGG" id="lak:106174893"/>
<feature type="disulfide bond" evidence="5">
    <location>
        <begin position="160"/>
        <end position="197"/>
    </location>
</feature>
<dbReference type="SUPFAM" id="SSF48239">
    <property type="entry name" value="Terpenoid cyclases/Protein prenyltransferases"/>
    <property type="match status" value="1"/>
</dbReference>
<keyword evidence="4" id="KW-0170">Cobalt</keyword>
<feature type="chain" id="PRO_5010376945" evidence="6">
    <location>
        <begin position="21"/>
        <end position="415"/>
    </location>
</feature>
<dbReference type="RefSeq" id="XP_013412112.1">
    <property type="nucleotide sequence ID" value="XM_013556658.1"/>
</dbReference>
<sequence>MGLLKLAALGLLLLACQCHGCDIDTHYGIQQAKVKGVIWLLSQRTESWGWGTRKEAEAVMALQLVLNVWYKPYLPGPAATVKEMNLDLLAAISKYPDLDTRNWYGGKLAHYINGLVATCQDPSDFYGHDLLTMLQGHMDGFPKHYFNHNFAYSWAVLALCNAGLTVQETYLQQLTKSPGNYTFGVDEAAMTVIALSCVRNQTDVKSAISAGVQFILDNKKPDGSFGNEYSTGLAVQALYADDKESRLDIKKDALLYLVSLQGEDGSYDSVAAANHVFPALNQKSYADIGDITSCQVVTTTPAPTTPPTSFFTFTINVIATLAPHNVSDTFNVTVPDGSSLLDAMVILRNTDPNFTFTSEEKSWGTSITSIQGIASDPDARTYWSPAVAPNATLTTSVDGFYPTDGMTVIFRYSTY</sequence>
<feature type="binding site" evidence="4">
    <location>
        <position position="186"/>
    </location>
    <ligand>
        <name>cyanocob(III)alamin</name>
        <dbReference type="ChEBI" id="CHEBI:17439"/>
    </ligand>
</feature>
<dbReference type="Pfam" id="PF01122">
    <property type="entry name" value="Cobalamin_bind"/>
    <property type="match status" value="1"/>
</dbReference>
<dbReference type="OrthoDB" id="6062445at2759"/>
<dbReference type="FunCoup" id="A0A1S3JP38">
    <property type="interactions" value="84"/>
</dbReference>
<protein>
    <submittedName>
        <fullName evidence="8">Transcobalamin-1-like</fullName>
    </submittedName>
</protein>
<organism evidence="7 8">
    <name type="scientific">Lingula anatina</name>
    <name type="common">Brachiopod</name>
    <name type="synonym">Lingula unguis</name>
    <dbReference type="NCBI Taxonomy" id="7574"/>
    <lineage>
        <taxon>Eukaryota</taxon>
        <taxon>Metazoa</taxon>
        <taxon>Spiralia</taxon>
        <taxon>Lophotrochozoa</taxon>
        <taxon>Brachiopoda</taxon>
        <taxon>Linguliformea</taxon>
        <taxon>Lingulata</taxon>
        <taxon>Lingulida</taxon>
        <taxon>Linguloidea</taxon>
        <taxon>Lingulidae</taxon>
        <taxon>Lingula</taxon>
    </lineage>
</organism>
<proteinExistence type="predicted"/>
<dbReference type="Gene3D" id="1.50.10.20">
    <property type="match status" value="1"/>
</dbReference>
<feature type="binding site" evidence="4">
    <location>
        <position position="415"/>
    </location>
    <ligand>
        <name>cyanocob(III)alamin</name>
        <dbReference type="ChEBI" id="CHEBI:17439"/>
    </ligand>
</feature>
<feature type="signal peptide" evidence="6">
    <location>
        <begin position="1"/>
        <end position="20"/>
    </location>
</feature>
<dbReference type="Gene3D" id="2.170.130.30">
    <property type="match status" value="1"/>
</dbReference>
<feature type="binding site" evidence="4">
    <location>
        <position position="393"/>
    </location>
    <ligand>
        <name>cyanocob(III)alamin</name>
        <dbReference type="ChEBI" id="CHEBI:17439"/>
    </ligand>
</feature>
<evidence type="ECO:0000256" key="2">
    <source>
        <dbReference type="ARBA" id="ARBA00022525"/>
    </source>
</evidence>
<reference evidence="8" key="1">
    <citation type="submission" date="2025-08" db="UniProtKB">
        <authorList>
            <consortium name="RefSeq"/>
        </authorList>
    </citation>
    <scope>IDENTIFICATION</scope>
    <source>
        <tissue evidence="8">Gonads</tissue>
    </source>
</reference>
<name>A0A1S3JP38_LINAN</name>
<dbReference type="GO" id="GO:0031419">
    <property type="term" value="F:cobalamin binding"/>
    <property type="evidence" value="ECO:0007669"/>
    <property type="project" value="InterPro"/>
</dbReference>
<dbReference type="GeneID" id="106174893"/>
<evidence type="ECO:0000256" key="6">
    <source>
        <dbReference type="SAM" id="SignalP"/>
    </source>
</evidence>
<evidence type="ECO:0000313" key="8">
    <source>
        <dbReference type="RefSeq" id="XP_013412112.1"/>
    </source>
</evidence>
<dbReference type="PANTHER" id="PTHR10559">
    <property type="entry name" value="TRANSCOBALAMIN-1/GASTRIC INTRINSIC FACTOR"/>
    <property type="match status" value="1"/>
</dbReference>
<keyword evidence="5" id="KW-1015">Disulfide bond</keyword>
<dbReference type="InterPro" id="IPR002157">
    <property type="entry name" value="Cbl-bd_prot"/>
</dbReference>
<gene>
    <name evidence="8" type="primary">LOC106174893</name>
</gene>
<keyword evidence="7" id="KW-1185">Reference proteome</keyword>